<dbReference type="Proteomes" id="UP000220158">
    <property type="component" value="Chromosome 7"/>
</dbReference>
<gene>
    <name evidence="5" type="ORF">PRELSG_0728800</name>
</gene>
<reference evidence="5 6" key="1">
    <citation type="submission" date="2015-04" db="EMBL/GenBank/DDBJ databases">
        <authorList>
            <consortium name="Pathogen Informatics"/>
        </authorList>
    </citation>
    <scope>NUCLEOTIDE SEQUENCE [LARGE SCALE GENOMIC DNA]</scope>
    <source>
        <strain evidence="5 6">SGS1</strain>
    </source>
</reference>
<dbReference type="GO" id="GO:0003924">
    <property type="term" value="F:GTPase activity"/>
    <property type="evidence" value="ECO:0007669"/>
    <property type="project" value="InterPro"/>
</dbReference>
<dbReference type="Pfam" id="PF00009">
    <property type="entry name" value="GTP_EFTU"/>
    <property type="match status" value="1"/>
</dbReference>
<feature type="coiled-coil region" evidence="3">
    <location>
        <begin position="54"/>
        <end position="81"/>
    </location>
</feature>
<dbReference type="InterPro" id="IPR027417">
    <property type="entry name" value="P-loop_NTPase"/>
</dbReference>
<dbReference type="SUPFAM" id="SSF52540">
    <property type="entry name" value="P-loop containing nucleoside triphosphate hydrolases"/>
    <property type="match status" value="1"/>
</dbReference>
<dbReference type="EMBL" id="LN835302">
    <property type="protein sequence ID" value="CRG99523.1"/>
    <property type="molecule type" value="Genomic_DNA"/>
</dbReference>
<dbReference type="InterPro" id="IPR050100">
    <property type="entry name" value="TRAFAC_GTPase_members"/>
</dbReference>
<dbReference type="RefSeq" id="XP_028532529.1">
    <property type="nucleotide sequence ID" value="XM_028675995.1"/>
</dbReference>
<feature type="domain" description="Tr-type G" evidence="4">
    <location>
        <begin position="86"/>
        <end position="392"/>
    </location>
</feature>
<evidence type="ECO:0000256" key="3">
    <source>
        <dbReference type="SAM" id="Coils"/>
    </source>
</evidence>
<protein>
    <submittedName>
        <fullName evidence="5">Elongation factor Tu, putative</fullName>
    </submittedName>
</protein>
<dbReference type="GO" id="GO:0003746">
    <property type="term" value="F:translation elongation factor activity"/>
    <property type="evidence" value="ECO:0007669"/>
    <property type="project" value="UniProtKB-KW"/>
</dbReference>
<keyword evidence="3" id="KW-0175">Coiled coil</keyword>
<keyword evidence="5" id="KW-0251">Elongation factor</keyword>
<dbReference type="Gene3D" id="3.40.50.300">
    <property type="entry name" value="P-loop containing nucleotide triphosphate hydrolases"/>
    <property type="match status" value="1"/>
</dbReference>
<dbReference type="OrthoDB" id="342024at2759"/>
<name>A0A1J1H3P9_PLARL</name>
<organism evidence="5 6">
    <name type="scientific">Plasmodium relictum</name>
    <dbReference type="NCBI Taxonomy" id="85471"/>
    <lineage>
        <taxon>Eukaryota</taxon>
        <taxon>Sar</taxon>
        <taxon>Alveolata</taxon>
        <taxon>Apicomplexa</taxon>
        <taxon>Aconoidasida</taxon>
        <taxon>Haemosporida</taxon>
        <taxon>Plasmodiidae</taxon>
        <taxon>Plasmodium</taxon>
        <taxon>Plasmodium (Haemamoeba)</taxon>
    </lineage>
</organism>
<dbReference type="Gene3D" id="2.40.30.10">
    <property type="entry name" value="Translation factors"/>
    <property type="match status" value="1"/>
</dbReference>
<dbReference type="GeneID" id="39735625"/>
<dbReference type="PROSITE" id="PS51722">
    <property type="entry name" value="G_TR_2"/>
    <property type="match status" value="1"/>
</dbReference>
<evidence type="ECO:0000313" key="5">
    <source>
        <dbReference type="EMBL" id="CRG99523.1"/>
    </source>
</evidence>
<dbReference type="VEuPathDB" id="PlasmoDB:PRELSG_0728800"/>
<evidence type="ECO:0000313" key="6">
    <source>
        <dbReference type="Proteomes" id="UP000220158"/>
    </source>
</evidence>
<evidence type="ECO:0000256" key="1">
    <source>
        <dbReference type="ARBA" id="ARBA00022741"/>
    </source>
</evidence>
<evidence type="ECO:0000256" key="2">
    <source>
        <dbReference type="ARBA" id="ARBA00023134"/>
    </source>
</evidence>
<proteinExistence type="predicted"/>
<evidence type="ECO:0000259" key="4">
    <source>
        <dbReference type="PROSITE" id="PS51722"/>
    </source>
</evidence>
<dbReference type="PANTHER" id="PTHR23115">
    <property type="entry name" value="TRANSLATION FACTOR"/>
    <property type="match status" value="1"/>
</dbReference>
<sequence>MSNKKRSKNLVYDDYEDDFEDYDNYDEQYYSEFEIEKNVNSLKIKHNNNSKKNIIKKAEKIENVNKKNEELNLTLKNSKENKYIMLNTLNILVLGHIDAGKSTLIGALLYNLNYVSEQTIKKYEKVKESCKYTFILDEEDDERERNITLFNKRKEFFIYYTKNDIKQAYGILLNNEHNDKNINHNKKNVENLKKDENKNIYINKGIFEDFYKKKKIHNDIICFRKINIFDTPGHNELVNNLYSWSFFADCAILLVDANNIYNKKNDETYKDISILKSVGISNVIIVVNKLDLFDYDIKVFEDICNTIKSFFECKQNDGIFEFLFNNNFYVHIKCLENYSTLFERNLIFVPVSAYKNKNIVKFEKSDKPLFNCNFSLYDEIKYMNIKKDLFLLKVCEEILHEKKQNLSSYYNFIKNNNLFANNVFYNFDKSCQLNPAKKAINKDNTFIGVIQDFTESNNLIKANIKILSGILKTQNDYTILPLKEKTTIKKIEKSCFYKYVNIDDLSYYLTRTKDFDLLKKFLLELPDSAISDKIKNQNLNENIKNFDSACNIKENNFTNSIQMISKLANVCSFNENITITNDIIENVVLKISENKIINGSVLVNDGTKNNYNKNNEKYTLYNIDNIFVSNKVVVLIKMNEIQIPVIIGRQYLLYSLNFSHSVTIKNIYCVYKNKKFPFNSNDLLNNKLNNSNQNLTEISESENYKKKNNILYEKVENKKYLRSYDVGIIEIEINNNSLMCAQKFRNDLNYFISFYNYFFNIYDFLSFTISPLSRFILSESNQIVASGLILGGE</sequence>
<keyword evidence="5" id="KW-0648">Protein biosynthesis</keyword>
<dbReference type="AlphaFoldDB" id="A0A1J1H3P9"/>
<keyword evidence="1" id="KW-0547">Nucleotide-binding</keyword>
<keyword evidence="6" id="KW-1185">Reference proteome</keyword>
<keyword evidence="2" id="KW-0342">GTP-binding</keyword>
<accession>A0A1J1H3P9</accession>
<dbReference type="KEGG" id="prel:PRELSG_0728800"/>
<dbReference type="GO" id="GO:0005525">
    <property type="term" value="F:GTP binding"/>
    <property type="evidence" value="ECO:0007669"/>
    <property type="project" value="UniProtKB-KW"/>
</dbReference>
<dbReference type="InterPro" id="IPR000795">
    <property type="entry name" value="T_Tr_GTP-bd_dom"/>
</dbReference>